<reference evidence="9" key="1">
    <citation type="submission" date="2025-08" db="UniProtKB">
        <authorList>
            <consortium name="RefSeq"/>
        </authorList>
    </citation>
    <scope>IDENTIFICATION</scope>
    <source>
        <strain evidence="9">14028-0561.14</strain>
        <tissue evidence="9">Whole fly</tissue>
    </source>
</reference>
<sequence>MSSKSLFESDEDAAQANKFAKKAKESPFMLVGIAGFVAAGLIGAYKYKNRGTMSTSVFLMQLRVAAQGTVVGCLTVGLAYSMAKEYLFEKAPKENTKSLTN</sequence>
<dbReference type="Proteomes" id="UP001652661">
    <property type="component" value="Chromosome 3R"/>
</dbReference>
<dbReference type="InterPro" id="IPR050355">
    <property type="entry name" value="RCF1"/>
</dbReference>
<name>A0A6P4HM77_DROKI</name>
<keyword evidence="5 6" id="KW-0472">Membrane</keyword>
<dbReference type="PANTHER" id="PTHR12297:SF3">
    <property type="entry name" value="HIG1 DOMAIN FAMILY MEMBER 1A"/>
    <property type="match status" value="1"/>
</dbReference>
<evidence type="ECO:0000256" key="4">
    <source>
        <dbReference type="ARBA" id="ARBA00023128"/>
    </source>
</evidence>
<evidence type="ECO:0000256" key="5">
    <source>
        <dbReference type="ARBA" id="ARBA00023136"/>
    </source>
</evidence>
<protein>
    <submittedName>
        <fullName evidence="9">HIG1 domain family member 1A, mitochondrial</fullName>
    </submittedName>
</protein>
<comment type="subcellular location">
    <subcellularLocation>
        <location evidence="1">Mitochondrion membrane</location>
    </subcellularLocation>
</comment>
<feature type="domain" description="HIG1" evidence="7">
    <location>
        <begin position="1"/>
        <end position="92"/>
    </location>
</feature>
<keyword evidence="4" id="KW-0496">Mitochondrion</keyword>
<feature type="transmembrane region" description="Helical" evidence="6">
    <location>
        <begin position="28"/>
        <end position="45"/>
    </location>
</feature>
<accession>A0A6P4HM77</accession>
<dbReference type="InterPro" id="IPR007667">
    <property type="entry name" value="Hypoxia_induced_domain"/>
</dbReference>
<gene>
    <name evidence="9" type="primary">LOC108070731</name>
</gene>
<evidence type="ECO:0000259" key="7">
    <source>
        <dbReference type="PROSITE" id="PS51503"/>
    </source>
</evidence>
<dbReference type="RefSeq" id="XP_017016817.1">
    <property type="nucleotide sequence ID" value="XM_017161328.3"/>
</dbReference>
<dbReference type="Gene3D" id="6.10.140.1320">
    <property type="match status" value="1"/>
</dbReference>
<keyword evidence="8" id="KW-1185">Reference proteome</keyword>
<dbReference type="PANTHER" id="PTHR12297">
    <property type="entry name" value="HYPOXIA-INDUCBILE GENE 1 HIG1 -RELATED"/>
    <property type="match status" value="1"/>
</dbReference>
<evidence type="ECO:0000256" key="1">
    <source>
        <dbReference type="ARBA" id="ARBA00004325"/>
    </source>
</evidence>
<dbReference type="OrthoDB" id="10003563at2759"/>
<dbReference type="GO" id="GO:0097250">
    <property type="term" value="P:mitochondrial respirasome assembly"/>
    <property type="evidence" value="ECO:0007669"/>
    <property type="project" value="TreeGrafter"/>
</dbReference>
<dbReference type="GO" id="GO:0031966">
    <property type="term" value="C:mitochondrial membrane"/>
    <property type="evidence" value="ECO:0007669"/>
    <property type="project" value="UniProtKB-SubCell"/>
</dbReference>
<evidence type="ECO:0000256" key="2">
    <source>
        <dbReference type="ARBA" id="ARBA00022692"/>
    </source>
</evidence>
<dbReference type="AlphaFoldDB" id="A0A6P4HM77"/>
<keyword evidence="3 6" id="KW-1133">Transmembrane helix</keyword>
<proteinExistence type="predicted"/>
<keyword evidence="2 6" id="KW-0812">Transmembrane</keyword>
<evidence type="ECO:0000313" key="8">
    <source>
        <dbReference type="Proteomes" id="UP001652661"/>
    </source>
</evidence>
<evidence type="ECO:0000256" key="6">
    <source>
        <dbReference type="SAM" id="Phobius"/>
    </source>
</evidence>
<organism evidence="8 9">
    <name type="scientific">Drosophila kikkawai</name>
    <name type="common">Fruit fly</name>
    <dbReference type="NCBI Taxonomy" id="30033"/>
    <lineage>
        <taxon>Eukaryota</taxon>
        <taxon>Metazoa</taxon>
        <taxon>Ecdysozoa</taxon>
        <taxon>Arthropoda</taxon>
        <taxon>Hexapoda</taxon>
        <taxon>Insecta</taxon>
        <taxon>Pterygota</taxon>
        <taxon>Neoptera</taxon>
        <taxon>Endopterygota</taxon>
        <taxon>Diptera</taxon>
        <taxon>Brachycera</taxon>
        <taxon>Muscomorpha</taxon>
        <taxon>Ephydroidea</taxon>
        <taxon>Drosophilidae</taxon>
        <taxon>Drosophila</taxon>
        <taxon>Sophophora</taxon>
    </lineage>
</organism>
<evidence type="ECO:0000256" key="3">
    <source>
        <dbReference type="ARBA" id="ARBA00022989"/>
    </source>
</evidence>
<dbReference type="GeneID" id="108070731"/>
<dbReference type="Pfam" id="PF04588">
    <property type="entry name" value="HIG_1_N"/>
    <property type="match status" value="1"/>
</dbReference>
<dbReference type="PROSITE" id="PS51503">
    <property type="entry name" value="HIG1"/>
    <property type="match status" value="1"/>
</dbReference>
<evidence type="ECO:0000313" key="9">
    <source>
        <dbReference type="RefSeq" id="XP_017016817.1"/>
    </source>
</evidence>